<dbReference type="InterPro" id="IPR000866">
    <property type="entry name" value="AhpC/TSA"/>
</dbReference>
<dbReference type="CDD" id="cd02966">
    <property type="entry name" value="TlpA_like_family"/>
    <property type="match status" value="1"/>
</dbReference>
<dbReference type="Gene3D" id="3.40.30.10">
    <property type="entry name" value="Glutaredoxin"/>
    <property type="match status" value="1"/>
</dbReference>
<dbReference type="PANTHER" id="PTHR42852">
    <property type="entry name" value="THIOL:DISULFIDE INTERCHANGE PROTEIN DSBE"/>
    <property type="match status" value="1"/>
</dbReference>
<reference evidence="3 4" key="1">
    <citation type="submission" date="2019-03" db="EMBL/GenBank/DDBJ databases">
        <title>Genomic Encyclopedia of Type Strains, Phase IV (KMG-IV): sequencing the most valuable type-strain genomes for metagenomic binning, comparative biology and taxonomic classification.</title>
        <authorList>
            <person name="Goeker M."/>
        </authorList>
    </citation>
    <scope>NUCLEOTIDE SEQUENCE [LARGE SCALE GENOMIC DNA]</scope>
    <source>
        <strain evidence="3 4">DSM 28697</strain>
    </source>
</reference>
<protein>
    <submittedName>
        <fullName evidence="3">Peroxiredoxin</fullName>
    </submittedName>
</protein>
<dbReference type="PANTHER" id="PTHR42852:SF17">
    <property type="entry name" value="THIOREDOXIN-LIKE PROTEIN HI_1115"/>
    <property type="match status" value="1"/>
</dbReference>
<dbReference type="SUPFAM" id="SSF52833">
    <property type="entry name" value="Thioredoxin-like"/>
    <property type="match status" value="1"/>
</dbReference>
<dbReference type="PROSITE" id="PS51352">
    <property type="entry name" value="THIOREDOXIN_2"/>
    <property type="match status" value="1"/>
</dbReference>
<name>A0A4R6U4A8_9BACI</name>
<comment type="caution">
    <text evidence="3">The sequence shown here is derived from an EMBL/GenBank/DDBJ whole genome shotgun (WGS) entry which is preliminary data.</text>
</comment>
<evidence type="ECO:0000313" key="3">
    <source>
        <dbReference type="EMBL" id="TDQ40312.1"/>
    </source>
</evidence>
<dbReference type="InterPro" id="IPR017937">
    <property type="entry name" value="Thioredoxin_CS"/>
</dbReference>
<sequence>MSRTLWRRVFVSLFLVGLVVWGVIDWAKNNEVQASAVMSSMFFWIDKDNDNNSSEPVLLTGPDAEQIKSTLKVGELAPDFSLKNADGETVRLSDYRGKPVLLNFWASWCEPCKEEMPVFQDYYESENPSVQLLTVNATTTERSKKDAVNFVRANGFTFPVVYDTKSEVIPDYRAYYLPVTFMIDADGKLTYERRGPLTEKMLTELLPTS</sequence>
<dbReference type="PROSITE" id="PS00194">
    <property type="entry name" value="THIOREDOXIN_1"/>
    <property type="match status" value="1"/>
</dbReference>
<dbReference type="EMBL" id="SNYJ01000006">
    <property type="protein sequence ID" value="TDQ40312.1"/>
    <property type="molecule type" value="Genomic_DNA"/>
</dbReference>
<keyword evidence="4" id="KW-1185">Reference proteome</keyword>
<dbReference type="InterPro" id="IPR050553">
    <property type="entry name" value="Thioredoxin_ResA/DsbE_sf"/>
</dbReference>
<evidence type="ECO:0000256" key="1">
    <source>
        <dbReference type="ARBA" id="ARBA00023157"/>
    </source>
</evidence>
<gene>
    <name evidence="3" type="ORF">EV213_10628</name>
</gene>
<keyword evidence="1" id="KW-1015">Disulfide bond</keyword>
<dbReference type="OrthoDB" id="25753at2"/>
<dbReference type="GO" id="GO:0016209">
    <property type="term" value="F:antioxidant activity"/>
    <property type="evidence" value="ECO:0007669"/>
    <property type="project" value="InterPro"/>
</dbReference>
<evidence type="ECO:0000313" key="4">
    <source>
        <dbReference type="Proteomes" id="UP000295632"/>
    </source>
</evidence>
<proteinExistence type="predicted"/>
<evidence type="ECO:0000259" key="2">
    <source>
        <dbReference type="PROSITE" id="PS51352"/>
    </source>
</evidence>
<dbReference type="InterPro" id="IPR013766">
    <property type="entry name" value="Thioredoxin_domain"/>
</dbReference>
<dbReference type="Proteomes" id="UP000295632">
    <property type="component" value="Unassembled WGS sequence"/>
</dbReference>
<dbReference type="RefSeq" id="WP_133580138.1">
    <property type="nucleotide sequence ID" value="NZ_SNYJ01000006.1"/>
</dbReference>
<feature type="domain" description="Thioredoxin" evidence="2">
    <location>
        <begin position="71"/>
        <end position="209"/>
    </location>
</feature>
<dbReference type="GO" id="GO:0016491">
    <property type="term" value="F:oxidoreductase activity"/>
    <property type="evidence" value="ECO:0007669"/>
    <property type="project" value="InterPro"/>
</dbReference>
<organism evidence="3 4">
    <name type="scientific">Aureibacillus halotolerans</name>
    <dbReference type="NCBI Taxonomy" id="1508390"/>
    <lineage>
        <taxon>Bacteria</taxon>
        <taxon>Bacillati</taxon>
        <taxon>Bacillota</taxon>
        <taxon>Bacilli</taxon>
        <taxon>Bacillales</taxon>
        <taxon>Bacillaceae</taxon>
        <taxon>Aureibacillus</taxon>
    </lineage>
</organism>
<accession>A0A4R6U4A8</accession>
<dbReference type="Pfam" id="PF00578">
    <property type="entry name" value="AhpC-TSA"/>
    <property type="match status" value="1"/>
</dbReference>
<dbReference type="InterPro" id="IPR036249">
    <property type="entry name" value="Thioredoxin-like_sf"/>
</dbReference>
<dbReference type="AlphaFoldDB" id="A0A4R6U4A8"/>